<dbReference type="HAMAP" id="MF_00138">
    <property type="entry name" value="GARS"/>
    <property type="match status" value="1"/>
</dbReference>
<dbReference type="InterPro" id="IPR037123">
    <property type="entry name" value="PRibGlycinamide_synth_C_sf"/>
</dbReference>
<evidence type="ECO:0000256" key="11">
    <source>
        <dbReference type="ARBA" id="ARBA00042864"/>
    </source>
</evidence>
<dbReference type="InterPro" id="IPR011761">
    <property type="entry name" value="ATP-grasp"/>
</dbReference>
<comment type="cofactor">
    <cofactor evidence="1">
        <name>Mn(2+)</name>
        <dbReference type="ChEBI" id="CHEBI:29035"/>
    </cofactor>
</comment>
<name>A0ABW0JS02_9GAMM</name>
<dbReference type="InterPro" id="IPR000115">
    <property type="entry name" value="PRibGlycinamide_synth"/>
</dbReference>
<dbReference type="Gene3D" id="3.40.50.20">
    <property type="match status" value="1"/>
</dbReference>
<comment type="catalytic activity">
    <reaction evidence="12">
        <text>5-phospho-beta-D-ribosylamine + glycine + ATP = N(1)-(5-phospho-beta-D-ribosyl)glycinamide + ADP + phosphate + H(+)</text>
        <dbReference type="Rhea" id="RHEA:17453"/>
        <dbReference type="ChEBI" id="CHEBI:15378"/>
        <dbReference type="ChEBI" id="CHEBI:30616"/>
        <dbReference type="ChEBI" id="CHEBI:43474"/>
        <dbReference type="ChEBI" id="CHEBI:57305"/>
        <dbReference type="ChEBI" id="CHEBI:58681"/>
        <dbReference type="ChEBI" id="CHEBI:143788"/>
        <dbReference type="ChEBI" id="CHEBI:456216"/>
        <dbReference type="EC" id="6.3.4.13"/>
    </reaction>
</comment>
<dbReference type="InterPro" id="IPR011054">
    <property type="entry name" value="Rudment_hybrid_motif"/>
</dbReference>
<dbReference type="Gene3D" id="3.90.600.10">
    <property type="entry name" value="Phosphoribosylglycinamide synthetase, C-terminal domain"/>
    <property type="match status" value="1"/>
</dbReference>
<keyword evidence="17" id="KW-1185">Reference proteome</keyword>
<dbReference type="Pfam" id="PF02844">
    <property type="entry name" value="GARS_N"/>
    <property type="match status" value="1"/>
</dbReference>
<evidence type="ECO:0000256" key="6">
    <source>
        <dbReference type="ARBA" id="ARBA00022741"/>
    </source>
</evidence>
<reference evidence="17" key="1">
    <citation type="journal article" date="2019" name="Int. J. Syst. Evol. Microbiol.">
        <title>The Global Catalogue of Microorganisms (GCM) 10K type strain sequencing project: providing services to taxonomists for standard genome sequencing and annotation.</title>
        <authorList>
            <consortium name="The Broad Institute Genomics Platform"/>
            <consortium name="The Broad Institute Genome Sequencing Center for Infectious Disease"/>
            <person name="Wu L."/>
            <person name="Ma J."/>
        </authorList>
    </citation>
    <scope>NUCLEOTIDE SEQUENCE [LARGE SCALE GENOMIC DNA]</scope>
    <source>
        <strain evidence="17">KACC 12822</strain>
    </source>
</reference>
<dbReference type="InterPro" id="IPR020559">
    <property type="entry name" value="PRibGlycinamide_synth_CS"/>
</dbReference>
<comment type="pathway">
    <text evidence="3 12">Purine metabolism; IMP biosynthesis via de novo pathway; N(1)-(5-phospho-D-ribosyl)glycinamide from 5-phospho-alpha-D-ribose 1-diphosphate: step 2/2.</text>
</comment>
<dbReference type="RefSeq" id="WP_377337772.1">
    <property type="nucleotide sequence ID" value="NZ_JALBWS010000015.1"/>
</dbReference>
<sequence>MKVLVIGGGGREHALAWKLKQSPRVSEVIVAPGNAGTAHEPGVRNADVAVTDIDGLLKLARDEGIALTVVGPEVPLVAGVVDRFRDAGLRIYGPRAIAAQLEGSKAFAKDFLQRHNIPTAYYAVFTELEPALAYVRQHGAPIVIKADGLAAGKGVVVALTQADAELALHDMLGAHSFGDASARVVIEEFLDGEEASYIVMSDGSHALPMASSQDHKRRDEGDLGPNTGGMGAYSPAPVVTPEVEQRILKEVIEPTLRGMALEGAPFIGFLYAGLMIDKQGNPKVIEYNVRFGDPETQPILMRLKSDMVDLVDAALDGRLNEVSARWDRRPAIGVVLAAAGYPARVRSGDVIDGLDAVAAPDVKVFHAGTKLDPRGRAITAGGRVLTVCALGNDLAAARTHAYAAIEKIHYEGAFHRRDIAHRALHRD</sequence>
<dbReference type="NCBIfam" id="TIGR00877">
    <property type="entry name" value="purD"/>
    <property type="match status" value="1"/>
</dbReference>
<dbReference type="EMBL" id="JBHSMM010000001">
    <property type="protein sequence ID" value="MFC5438601.1"/>
    <property type="molecule type" value="Genomic_DNA"/>
</dbReference>
<evidence type="ECO:0000256" key="4">
    <source>
        <dbReference type="ARBA" id="ARBA00013255"/>
    </source>
</evidence>
<comment type="cofactor">
    <cofactor evidence="2">
        <name>Mg(2+)</name>
        <dbReference type="ChEBI" id="CHEBI:18420"/>
    </cofactor>
</comment>
<evidence type="ECO:0000256" key="7">
    <source>
        <dbReference type="ARBA" id="ARBA00022755"/>
    </source>
</evidence>
<dbReference type="Gene3D" id="3.30.1490.20">
    <property type="entry name" value="ATP-grasp fold, A domain"/>
    <property type="match status" value="1"/>
</dbReference>
<protein>
    <recommendedName>
        <fullName evidence="4 12">Phosphoribosylamine--glycine ligase</fullName>
        <ecNumber evidence="4 12">6.3.4.13</ecNumber>
    </recommendedName>
    <alternativeName>
        <fullName evidence="12">GARS</fullName>
    </alternativeName>
    <alternativeName>
        <fullName evidence="10 12">Glycinamide ribonucleotide synthetase</fullName>
    </alternativeName>
    <alternativeName>
        <fullName evidence="11 12">Phosphoribosylglycinamide synthetase</fullName>
    </alternativeName>
</protein>
<keyword evidence="6 13" id="KW-0547">Nucleotide-binding</keyword>
<dbReference type="Pfam" id="PF02843">
    <property type="entry name" value="GARS_C"/>
    <property type="match status" value="1"/>
</dbReference>
<evidence type="ECO:0000256" key="12">
    <source>
        <dbReference type="HAMAP-Rule" id="MF_00138"/>
    </source>
</evidence>
<dbReference type="PROSITE" id="PS00184">
    <property type="entry name" value="GARS"/>
    <property type="match status" value="1"/>
</dbReference>
<evidence type="ECO:0000256" key="10">
    <source>
        <dbReference type="ARBA" id="ARBA00042242"/>
    </source>
</evidence>
<comment type="similarity">
    <text evidence="9 12">Belongs to the GARS family.</text>
</comment>
<dbReference type="SUPFAM" id="SSF52440">
    <property type="entry name" value="PreATP-grasp domain"/>
    <property type="match status" value="1"/>
</dbReference>
<keyword evidence="8 13" id="KW-0067">ATP-binding</keyword>
<keyword evidence="5 12" id="KW-0436">Ligase</keyword>
<dbReference type="Gene3D" id="3.30.470.20">
    <property type="entry name" value="ATP-grasp fold, B domain"/>
    <property type="match status" value="1"/>
</dbReference>
<accession>A0ABW0JS02</accession>
<dbReference type="SMART" id="SM01209">
    <property type="entry name" value="GARS_A"/>
    <property type="match status" value="1"/>
</dbReference>
<evidence type="ECO:0000256" key="5">
    <source>
        <dbReference type="ARBA" id="ARBA00022598"/>
    </source>
</evidence>
<evidence type="ECO:0000313" key="16">
    <source>
        <dbReference type="EMBL" id="MFC5438601.1"/>
    </source>
</evidence>
<dbReference type="Proteomes" id="UP001596018">
    <property type="component" value="Unassembled WGS sequence"/>
</dbReference>
<feature type="domain" description="ATP-grasp" evidence="15">
    <location>
        <begin position="109"/>
        <end position="316"/>
    </location>
</feature>
<organism evidence="16 17">
    <name type="scientific">Rhodanobacter ginsenosidimutans</name>
    <dbReference type="NCBI Taxonomy" id="490571"/>
    <lineage>
        <taxon>Bacteria</taxon>
        <taxon>Pseudomonadati</taxon>
        <taxon>Pseudomonadota</taxon>
        <taxon>Gammaproteobacteria</taxon>
        <taxon>Lysobacterales</taxon>
        <taxon>Rhodanobacteraceae</taxon>
        <taxon>Rhodanobacter</taxon>
    </lineage>
</organism>
<dbReference type="PANTHER" id="PTHR43472">
    <property type="entry name" value="PHOSPHORIBOSYLAMINE--GLYCINE LIGASE"/>
    <property type="match status" value="1"/>
</dbReference>
<evidence type="ECO:0000313" key="17">
    <source>
        <dbReference type="Proteomes" id="UP001596018"/>
    </source>
</evidence>
<gene>
    <name evidence="12 16" type="primary">purD</name>
    <name evidence="16" type="ORF">ACFPK0_01090</name>
</gene>
<dbReference type="InterPro" id="IPR020562">
    <property type="entry name" value="PRibGlycinamide_synth_N"/>
</dbReference>
<dbReference type="InterPro" id="IPR016185">
    <property type="entry name" value="PreATP-grasp_dom_sf"/>
</dbReference>
<dbReference type="GO" id="GO:0004637">
    <property type="term" value="F:phosphoribosylamine-glycine ligase activity"/>
    <property type="evidence" value="ECO:0007669"/>
    <property type="project" value="UniProtKB-EC"/>
</dbReference>
<feature type="region of interest" description="Disordered" evidence="14">
    <location>
        <begin position="208"/>
        <end position="236"/>
    </location>
</feature>
<dbReference type="SUPFAM" id="SSF51246">
    <property type="entry name" value="Rudiment single hybrid motif"/>
    <property type="match status" value="1"/>
</dbReference>
<dbReference type="SMART" id="SM01210">
    <property type="entry name" value="GARS_C"/>
    <property type="match status" value="1"/>
</dbReference>
<dbReference type="InterPro" id="IPR020560">
    <property type="entry name" value="PRibGlycinamide_synth_C-dom"/>
</dbReference>
<dbReference type="EC" id="6.3.4.13" evidence="4 12"/>
<evidence type="ECO:0000256" key="2">
    <source>
        <dbReference type="ARBA" id="ARBA00001946"/>
    </source>
</evidence>
<dbReference type="Pfam" id="PF01071">
    <property type="entry name" value="GARS_A"/>
    <property type="match status" value="1"/>
</dbReference>
<dbReference type="InterPro" id="IPR020561">
    <property type="entry name" value="PRibGlycinamid_synth_ATP-grasp"/>
</dbReference>
<evidence type="ECO:0000256" key="3">
    <source>
        <dbReference type="ARBA" id="ARBA00005174"/>
    </source>
</evidence>
<evidence type="ECO:0000256" key="14">
    <source>
        <dbReference type="SAM" id="MobiDB-lite"/>
    </source>
</evidence>
<proteinExistence type="inferred from homology"/>
<dbReference type="InterPro" id="IPR013815">
    <property type="entry name" value="ATP_grasp_subdomain_1"/>
</dbReference>
<evidence type="ECO:0000259" key="15">
    <source>
        <dbReference type="PROSITE" id="PS50975"/>
    </source>
</evidence>
<evidence type="ECO:0000256" key="13">
    <source>
        <dbReference type="PROSITE-ProRule" id="PRU00409"/>
    </source>
</evidence>
<comment type="caution">
    <text evidence="16">The sequence shown here is derived from an EMBL/GenBank/DDBJ whole genome shotgun (WGS) entry which is preliminary data.</text>
</comment>
<keyword evidence="7 12" id="KW-0658">Purine biosynthesis</keyword>
<dbReference type="PANTHER" id="PTHR43472:SF1">
    <property type="entry name" value="PHOSPHORIBOSYLAMINE--GLYCINE LIGASE, CHLOROPLASTIC"/>
    <property type="match status" value="1"/>
</dbReference>
<evidence type="ECO:0000256" key="1">
    <source>
        <dbReference type="ARBA" id="ARBA00001936"/>
    </source>
</evidence>
<evidence type="ECO:0000256" key="9">
    <source>
        <dbReference type="ARBA" id="ARBA00038345"/>
    </source>
</evidence>
<dbReference type="PROSITE" id="PS50975">
    <property type="entry name" value="ATP_GRASP"/>
    <property type="match status" value="1"/>
</dbReference>
<evidence type="ECO:0000256" key="8">
    <source>
        <dbReference type="ARBA" id="ARBA00022840"/>
    </source>
</evidence>
<dbReference type="SUPFAM" id="SSF56059">
    <property type="entry name" value="Glutathione synthetase ATP-binding domain-like"/>
    <property type="match status" value="1"/>
</dbReference>